<keyword evidence="3" id="KW-0804">Transcription</keyword>
<evidence type="ECO:0000256" key="5">
    <source>
        <dbReference type="SAM" id="MobiDB-lite"/>
    </source>
</evidence>
<sequence length="458" mass="49634">MGHNLTDSPSVSDTPSKIPAYPRTIVSLASSYPYSKASSKSETPTGSPTERLKKSVLACNHCRQKKTKCSSHRPSCVSCLRSNRTCVYASTPSDRAAGSREKRPEASPVLPESDPILGPNFTSTLGVALARPRPRKRARTDSQLGGPKTRQRGSHTVSESTLTNDPETSRWVPSISCAPSPVSQSPSEAMTSLSPLFSRSVMPSTSSCPSSSTMSTMSTMSIPTPQGDHATCDSVENPSSSAIVDYQELAYNSRVWSSTPAWLEQPSSSVIPKSPVSAVYHPIPMYPSFSWPVPAATTSEISPTITTATSLALDNPLDPYVYTPPSTAASVASTCTNISNGDHLFNYPYPFQFSSELPFSLPEHPFSSVGPEESFFSIPAYSAHHDLPLEPVELDRTAITKVETEPEMEPEWGYPHTLHSLHQSLAIHVNPPMRKRVSDLWNVQSLENPVVDPLSAWS</sequence>
<dbReference type="SUPFAM" id="SSF57701">
    <property type="entry name" value="Zn2/Cys6 DNA-binding domain"/>
    <property type="match status" value="1"/>
</dbReference>
<dbReference type="GO" id="GO:0003677">
    <property type="term" value="F:DNA binding"/>
    <property type="evidence" value="ECO:0007669"/>
    <property type="project" value="UniProtKB-KW"/>
</dbReference>
<dbReference type="AlphaFoldDB" id="A0A0F7SY07"/>
<evidence type="ECO:0000256" key="2">
    <source>
        <dbReference type="ARBA" id="ARBA00023125"/>
    </source>
</evidence>
<feature type="compositionally biased region" description="Polar residues" evidence="5">
    <location>
        <begin position="1"/>
        <end position="15"/>
    </location>
</feature>
<dbReference type="PANTHER" id="PTHR31069">
    <property type="entry name" value="OLEATE-ACTIVATED TRANSCRIPTION FACTOR 1-RELATED"/>
    <property type="match status" value="1"/>
</dbReference>
<evidence type="ECO:0000259" key="6">
    <source>
        <dbReference type="PROSITE" id="PS50048"/>
    </source>
</evidence>
<reference evidence="7" key="1">
    <citation type="submission" date="2014-08" db="EMBL/GenBank/DDBJ databases">
        <authorList>
            <person name="Sharma Rahul"/>
            <person name="Thines Marco"/>
        </authorList>
    </citation>
    <scope>NUCLEOTIDE SEQUENCE</scope>
</reference>
<evidence type="ECO:0000256" key="3">
    <source>
        <dbReference type="ARBA" id="ARBA00023163"/>
    </source>
</evidence>
<accession>A0A0F7SY07</accession>
<dbReference type="InterPro" id="IPR001138">
    <property type="entry name" value="Zn2Cys6_DnaBD"/>
</dbReference>
<feature type="region of interest" description="Disordered" evidence="5">
    <location>
        <begin position="1"/>
        <end position="20"/>
    </location>
</feature>
<name>A0A0F7SY07_PHARH</name>
<keyword evidence="1" id="KW-0805">Transcription regulation</keyword>
<protein>
    <submittedName>
        <fullName evidence="7">Zn(2)-C6 fungal-type DNA-binding domain</fullName>
    </submittedName>
</protein>
<dbReference type="SMART" id="SM00066">
    <property type="entry name" value="GAL4"/>
    <property type="match status" value="1"/>
</dbReference>
<dbReference type="GO" id="GO:0008270">
    <property type="term" value="F:zinc ion binding"/>
    <property type="evidence" value="ECO:0007669"/>
    <property type="project" value="InterPro"/>
</dbReference>
<dbReference type="PROSITE" id="PS50048">
    <property type="entry name" value="ZN2_CY6_FUNGAL_2"/>
    <property type="match status" value="1"/>
</dbReference>
<feature type="region of interest" description="Disordered" evidence="5">
    <location>
        <begin position="91"/>
        <end position="189"/>
    </location>
</feature>
<feature type="compositionally biased region" description="Low complexity" evidence="5">
    <location>
        <begin position="32"/>
        <end position="41"/>
    </location>
</feature>
<feature type="compositionally biased region" description="Polar residues" evidence="5">
    <location>
        <begin position="154"/>
        <end position="166"/>
    </location>
</feature>
<dbReference type="InterPro" id="IPR036864">
    <property type="entry name" value="Zn2-C6_fun-type_DNA-bd_sf"/>
</dbReference>
<dbReference type="CDD" id="cd00067">
    <property type="entry name" value="GAL4"/>
    <property type="match status" value="1"/>
</dbReference>
<keyword evidence="2 7" id="KW-0238">DNA-binding</keyword>
<keyword evidence="4" id="KW-0539">Nucleus</keyword>
<dbReference type="Pfam" id="PF00172">
    <property type="entry name" value="Zn_clus"/>
    <property type="match status" value="1"/>
</dbReference>
<feature type="region of interest" description="Disordered" evidence="5">
    <location>
        <begin position="32"/>
        <end position="51"/>
    </location>
</feature>
<dbReference type="GO" id="GO:0000981">
    <property type="term" value="F:DNA-binding transcription factor activity, RNA polymerase II-specific"/>
    <property type="evidence" value="ECO:0007669"/>
    <property type="project" value="InterPro"/>
</dbReference>
<dbReference type="PANTHER" id="PTHR31069:SF32">
    <property type="entry name" value="ARGININE METABOLISM REGULATION PROTEIN II"/>
    <property type="match status" value="1"/>
</dbReference>
<evidence type="ECO:0000256" key="4">
    <source>
        <dbReference type="ARBA" id="ARBA00023242"/>
    </source>
</evidence>
<evidence type="ECO:0000313" key="7">
    <source>
        <dbReference type="EMBL" id="CED85460.1"/>
    </source>
</evidence>
<evidence type="ECO:0000256" key="1">
    <source>
        <dbReference type="ARBA" id="ARBA00023015"/>
    </source>
</evidence>
<dbReference type="EMBL" id="LN483332">
    <property type="protein sequence ID" value="CED85460.1"/>
    <property type="molecule type" value="Genomic_DNA"/>
</dbReference>
<organism evidence="7">
    <name type="scientific">Phaffia rhodozyma</name>
    <name type="common">Yeast</name>
    <name type="synonym">Xanthophyllomyces dendrorhous</name>
    <dbReference type="NCBI Taxonomy" id="264483"/>
    <lineage>
        <taxon>Eukaryota</taxon>
        <taxon>Fungi</taxon>
        <taxon>Dikarya</taxon>
        <taxon>Basidiomycota</taxon>
        <taxon>Agaricomycotina</taxon>
        <taxon>Tremellomycetes</taxon>
        <taxon>Cystofilobasidiales</taxon>
        <taxon>Mrakiaceae</taxon>
        <taxon>Phaffia</taxon>
    </lineage>
</organism>
<proteinExistence type="predicted"/>
<dbReference type="InterPro" id="IPR050675">
    <property type="entry name" value="OAF3"/>
</dbReference>
<dbReference type="Gene3D" id="4.10.240.10">
    <property type="entry name" value="Zn(2)-C6 fungal-type DNA-binding domain"/>
    <property type="match status" value="1"/>
</dbReference>
<feature type="domain" description="Zn(2)-C6 fungal-type" evidence="6">
    <location>
        <begin position="58"/>
        <end position="88"/>
    </location>
</feature>
<dbReference type="PROSITE" id="PS00463">
    <property type="entry name" value="ZN2_CY6_FUNGAL_1"/>
    <property type="match status" value="1"/>
</dbReference>